<reference evidence="8 9" key="1">
    <citation type="journal article" date="2013" name="Antonie Van Leeuwenhoek">
        <title>Echinimonas agarilytica gen. nov., sp. nov., a new gammaproteobacterium isolated from the sea urchin Strongylocentrotus intermedius.</title>
        <authorList>
            <person name="Nedashkovskaya O.I."/>
            <person name="Stenkova A.M."/>
            <person name="Zhukova N.V."/>
            <person name="Van Trappen S."/>
            <person name="Lee J.S."/>
            <person name="Kim S.B."/>
        </authorList>
    </citation>
    <scope>NUCLEOTIDE SEQUENCE [LARGE SCALE GENOMIC DNA]</scope>
    <source>
        <strain evidence="8 9">KMM 6351</strain>
    </source>
</reference>
<dbReference type="PANTHER" id="PTHR34138:SF1">
    <property type="entry name" value="CELL SHAPE-DETERMINING PROTEIN MREC"/>
    <property type="match status" value="1"/>
</dbReference>
<evidence type="ECO:0000256" key="6">
    <source>
        <dbReference type="SAM" id="Phobius"/>
    </source>
</evidence>
<dbReference type="PIRSF" id="PIRSF038471">
    <property type="entry name" value="MreC"/>
    <property type="match status" value="1"/>
</dbReference>
<keyword evidence="6" id="KW-0472">Membrane</keyword>
<evidence type="ECO:0000256" key="4">
    <source>
        <dbReference type="ARBA" id="ARBA00032089"/>
    </source>
</evidence>
<evidence type="ECO:0000313" key="9">
    <source>
        <dbReference type="Proteomes" id="UP001165393"/>
    </source>
</evidence>
<name>A0AA42B6B1_9GAMM</name>
<dbReference type="Proteomes" id="UP001165393">
    <property type="component" value="Unassembled WGS sequence"/>
</dbReference>
<evidence type="ECO:0000256" key="2">
    <source>
        <dbReference type="ARBA" id="ARBA00013855"/>
    </source>
</evidence>
<evidence type="ECO:0000313" key="8">
    <source>
        <dbReference type="EMBL" id="MCM2678595.1"/>
    </source>
</evidence>
<keyword evidence="3 5" id="KW-0133">Cell shape</keyword>
<keyword evidence="6" id="KW-1133">Transmembrane helix</keyword>
<comment type="function">
    <text evidence="5">Involved in formation and maintenance of cell shape.</text>
</comment>
<protein>
    <recommendedName>
        <fullName evidence="2 5">Cell shape-determining protein MreC</fullName>
    </recommendedName>
    <alternativeName>
        <fullName evidence="4 5">Cell shape protein MreC</fullName>
    </alternativeName>
</protein>
<dbReference type="AlphaFoldDB" id="A0AA42B6B1"/>
<dbReference type="InterPro" id="IPR042177">
    <property type="entry name" value="Cell/Rod_1"/>
</dbReference>
<dbReference type="Pfam" id="PF04085">
    <property type="entry name" value="MreC"/>
    <property type="match status" value="1"/>
</dbReference>
<sequence length="297" mass="32789">MKPIFGRGPSLQFRLFLAVFAAIILAYLDRNFAYVVQVRGYLSTAVSPVYYVASLPDRMLSSAENYLVSRRVLRLQNLQLKEQAHIHSGQLQLLSQLQRENSRLRALLGSPVQQDTRKVVAEIVAVETDPYRYRVLIDKGSDSGVFVGQPVLDDNGVVGQIDEVGLTTSRVLLIADISHAIPVRVSRNDIRTIAVGVGQLDQLELQHVQHSADIQTGDILVTSGLGGRFPEGYPVARVDTVNADEGLPFSQITAKPIAELDRLRYLLLIWPTDEVDETRELIETLESDASTEAGESG</sequence>
<dbReference type="GO" id="GO:0008360">
    <property type="term" value="P:regulation of cell shape"/>
    <property type="evidence" value="ECO:0007669"/>
    <property type="project" value="UniProtKB-KW"/>
</dbReference>
<comment type="caution">
    <text evidence="8">The sequence shown here is derived from an EMBL/GenBank/DDBJ whole genome shotgun (WGS) entry which is preliminary data.</text>
</comment>
<evidence type="ECO:0000256" key="5">
    <source>
        <dbReference type="PIRNR" id="PIRNR038471"/>
    </source>
</evidence>
<proteinExistence type="inferred from homology"/>
<dbReference type="EMBL" id="JAMQGP010000001">
    <property type="protein sequence ID" value="MCM2678595.1"/>
    <property type="molecule type" value="Genomic_DNA"/>
</dbReference>
<dbReference type="Gene3D" id="2.40.10.340">
    <property type="entry name" value="Rod shape-determining protein MreC, domain 1"/>
    <property type="match status" value="1"/>
</dbReference>
<dbReference type="RefSeq" id="WP_251259958.1">
    <property type="nucleotide sequence ID" value="NZ_JAMQGP010000001.1"/>
</dbReference>
<dbReference type="PANTHER" id="PTHR34138">
    <property type="entry name" value="CELL SHAPE-DETERMINING PROTEIN MREC"/>
    <property type="match status" value="1"/>
</dbReference>
<comment type="similarity">
    <text evidence="1 5">Belongs to the MreC family.</text>
</comment>
<keyword evidence="6" id="KW-0812">Transmembrane</keyword>
<accession>A0AA42B6B1</accession>
<feature type="transmembrane region" description="Helical" evidence="6">
    <location>
        <begin position="12"/>
        <end position="28"/>
    </location>
</feature>
<evidence type="ECO:0000259" key="7">
    <source>
        <dbReference type="Pfam" id="PF04085"/>
    </source>
</evidence>
<evidence type="ECO:0000256" key="3">
    <source>
        <dbReference type="ARBA" id="ARBA00022960"/>
    </source>
</evidence>
<dbReference type="InterPro" id="IPR042175">
    <property type="entry name" value="Cell/Rod_MreC_2"/>
</dbReference>
<keyword evidence="9" id="KW-1185">Reference proteome</keyword>
<gene>
    <name evidence="8" type="primary">mreC</name>
    <name evidence="8" type="ORF">NAF29_02780</name>
</gene>
<dbReference type="InterPro" id="IPR055342">
    <property type="entry name" value="MreC_beta-barrel_core"/>
</dbReference>
<dbReference type="NCBIfam" id="TIGR00219">
    <property type="entry name" value="mreC"/>
    <property type="match status" value="1"/>
</dbReference>
<organism evidence="8 9">
    <name type="scientific">Echinimonas agarilytica</name>
    <dbReference type="NCBI Taxonomy" id="1215918"/>
    <lineage>
        <taxon>Bacteria</taxon>
        <taxon>Pseudomonadati</taxon>
        <taxon>Pseudomonadota</taxon>
        <taxon>Gammaproteobacteria</taxon>
        <taxon>Alteromonadales</taxon>
        <taxon>Echinimonadaceae</taxon>
        <taxon>Echinimonas</taxon>
    </lineage>
</organism>
<feature type="domain" description="Rod shape-determining protein MreC beta-barrel core" evidence="7">
    <location>
        <begin position="123"/>
        <end position="270"/>
    </location>
</feature>
<dbReference type="InterPro" id="IPR007221">
    <property type="entry name" value="MreC"/>
</dbReference>
<evidence type="ECO:0000256" key="1">
    <source>
        <dbReference type="ARBA" id="ARBA00009369"/>
    </source>
</evidence>
<dbReference type="GO" id="GO:0005886">
    <property type="term" value="C:plasma membrane"/>
    <property type="evidence" value="ECO:0007669"/>
    <property type="project" value="TreeGrafter"/>
</dbReference>
<dbReference type="Gene3D" id="2.40.10.350">
    <property type="entry name" value="Rod shape-determining protein MreC, domain 2"/>
    <property type="match status" value="1"/>
</dbReference>